<proteinExistence type="predicted"/>
<evidence type="ECO:0000313" key="3">
    <source>
        <dbReference type="Proteomes" id="UP000033202"/>
    </source>
</evidence>
<protein>
    <submittedName>
        <fullName evidence="2">Uncharacterized protein</fullName>
    </submittedName>
</protein>
<accession>A0A0E9MPA9</accession>
<gene>
    <name evidence="2" type="ORF">SCH01S_29_00410</name>
</gene>
<name>A0A0E9MPA9_9SPHN</name>
<evidence type="ECO:0000313" key="2">
    <source>
        <dbReference type="EMBL" id="GAO39353.1"/>
    </source>
</evidence>
<feature type="region of interest" description="Disordered" evidence="1">
    <location>
        <begin position="1"/>
        <end position="53"/>
    </location>
</feature>
<feature type="compositionally biased region" description="Polar residues" evidence="1">
    <location>
        <begin position="1"/>
        <end position="12"/>
    </location>
</feature>
<sequence>MNMTAESNSDQSQLDKFKEAARQLETDDDPERFKDRLRKLVKHKPVEGRPTPE</sequence>
<dbReference type="Proteomes" id="UP000033202">
    <property type="component" value="Unassembled WGS sequence"/>
</dbReference>
<feature type="compositionally biased region" description="Basic and acidic residues" evidence="1">
    <location>
        <begin position="13"/>
        <end position="25"/>
    </location>
</feature>
<comment type="caution">
    <text evidence="2">The sequence shown here is derived from an EMBL/GenBank/DDBJ whole genome shotgun (WGS) entry which is preliminary data.</text>
</comment>
<reference evidence="2 3" key="1">
    <citation type="submission" date="2015-04" db="EMBL/GenBank/DDBJ databases">
        <title>Whole genome shotgun sequence of Sphingomonas changbaiensis NBRC 104936.</title>
        <authorList>
            <person name="Katano-Makiyama Y."/>
            <person name="Hosoyama A."/>
            <person name="Hashimoto M."/>
            <person name="Noguchi M."/>
            <person name="Tsuchikane K."/>
            <person name="Ohji S."/>
            <person name="Yamazoe A."/>
            <person name="Ichikawa N."/>
            <person name="Kimura A."/>
            <person name="Fujita N."/>
        </authorList>
    </citation>
    <scope>NUCLEOTIDE SEQUENCE [LARGE SCALE GENOMIC DNA]</scope>
    <source>
        <strain evidence="2 3">NBRC 104936</strain>
    </source>
</reference>
<dbReference type="AlphaFoldDB" id="A0A0E9MPA9"/>
<organism evidence="2 3">
    <name type="scientific">Sphingomonas changbaiensis NBRC 104936</name>
    <dbReference type="NCBI Taxonomy" id="1219043"/>
    <lineage>
        <taxon>Bacteria</taxon>
        <taxon>Pseudomonadati</taxon>
        <taxon>Pseudomonadota</taxon>
        <taxon>Alphaproteobacteria</taxon>
        <taxon>Sphingomonadales</taxon>
        <taxon>Sphingomonadaceae</taxon>
        <taxon>Sphingomonas</taxon>
    </lineage>
</organism>
<keyword evidence="3" id="KW-1185">Reference proteome</keyword>
<feature type="compositionally biased region" description="Basic and acidic residues" evidence="1">
    <location>
        <begin position="44"/>
        <end position="53"/>
    </location>
</feature>
<evidence type="ECO:0000256" key="1">
    <source>
        <dbReference type="SAM" id="MobiDB-lite"/>
    </source>
</evidence>
<dbReference type="EMBL" id="BBWU01000029">
    <property type="protein sequence ID" value="GAO39353.1"/>
    <property type="molecule type" value="Genomic_DNA"/>
</dbReference>